<protein>
    <recommendedName>
        <fullName evidence="4 12">Heme exporter protein D</fullName>
    </recommendedName>
</protein>
<keyword evidence="9 12" id="KW-0201">Cytochrome c-type biogenesis</keyword>
<keyword evidence="6 12" id="KW-1003">Cell membrane</keyword>
<gene>
    <name evidence="13" type="ORF">POI8812_02728</name>
</gene>
<dbReference type="AlphaFoldDB" id="A0A2R8AE01"/>
<keyword evidence="7 12" id="KW-0997">Cell inner membrane</keyword>
<keyword evidence="10 12" id="KW-1133">Transmembrane helix</keyword>
<proteinExistence type="inferred from homology"/>
<evidence type="ECO:0000256" key="2">
    <source>
        <dbReference type="ARBA" id="ARBA00004377"/>
    </source>
</evidence>
<keyword evidence="8 12" id="KW-0812">Transmembrane</keyword>
<evidence type="ECO:0000256" key="5">
    <source>
        <dbReference type="ARBA" id="ARBA00022448"/>
    </source>
</evidence>
<dbReference type="InterPro" id="IPR007078">
    <property type="entry name" value="Haem_export_protD_CcmD"/>
</dbReference>
<dbReference type="Pfam" id="PF04995">
    <property type="entry name" value="CcmD"/>
    <property type="match status" value="1"/>
</dbReference>
<evidence type="ECO:0000256" key="10">
    <source>
        <dbReference type="ARBA" id="ARBA00022989"/>
    </source>
</evidence>
<dbReference type="NCBIfam" id="TIGR03141">
    <property type="entry name" value="cytochro_ccmD"/>
    <property type="match status" value="1"/>
</dbReference>
<dbReference type="GO" id="GO:0017004">
    <property type="term" value="P:cytochrome complex assembly"/>
    <property type="evidence" value="ECO:0007669"/>
    <property type="project" value="UniProtKB-KW"/>
</dbReference>
<feature type="transmembrane region" description="Helical" evidence="12">
    <location>
        <begin position="6"/>
        <end position="25"/>
    </location>
</feature>
<evidence type="ECO:0000256" key="6">
    <source>
        <dbReference type="ARBA" id="ARBA00022475"/>
    </source>
</evidence>
<evidence type="ECO:0000313" key="13">
    <source>
        <dbReference type="EMBL" id="SPF30392.1"/>
    </source>
</evidence>
<dbReference type="EMBL" id="OMKW01000003">
    <property type="protein sequence ID" value="SPF30392.1"/>
    <property type="molecule type" value="Genomic_DNA"/>
</dbReference>
<evidence type="ECO:0000256" key="12">
    <source>
        <dbReference type="RuleBase" id="RU363101"/>
    </source>
</evidence>
<accession>A0A2R8AE01</accession>
<name>A0A2R8AE01_9RHOB</name>
<evidence type="ECO:0000256" key="1">
    <source>
        <dbReference type="ARBA" id="ARBA00002442"/>
    </source>
</evidence>
<dbReference type="RefSeq" id="WP_108783083.1">
    <property type="nucleotide sequence ID" value="NZ_OMKW01000003.1"/>
</dbReference>
<organism evidence="13 14">
    <name type="scientific">Pontivivens insulae</name>
    <dbReference type="NCBI Taxonomy" id="1639689"/>
    <lineage>
        <taxon>Bacteria</taxon>
        <taxon>Pseudomonadati</taxon>
        <taxon>Pseudomonadota</taxon>
        <taxon>Alphaproteobacteria</taxon>
        <taxon>Rhodobacterales</taxon>
        <taxon>Paracoccaceae</taxon>
        <taxon>Pontivivens</taxon>
    </lineage>
</organism>
<keyword evidence="11 12" id="KW-0472">Membrane</keyword>
<dbReference type="GO" id="GO:0005886">
    <property type="term" value="C:plasma membrane"/>
    <property type="evidence" value="ECO:0007669"/>
    <property type="project" value="UniProtKB-SubCell"/>
</dbReference>
<sequence>MEDPYAVYVLSAYGVSLALLGGLIWRSMARARAARRTLDQLEGRK</sequence>
<comment type="subcellular location">
    <subcellularLocation>
        <location evidence="2 12">Cell inner membrane</location>
        <topology evidence="2 12">Single-pass membrane protein</topology>
    </subcellularLocation>
</comment>
<evidence type="ECO:0000313" key="14">
    <source>
        <dbReference type="Proteomes" id="UP000244932"/>
    </source>
</evidence>
<comment type="function">
    <text evidence="1 12">Required for the export of heme to the periplasm for the biogenesis of c-type cytochromes.</text>
</comment>
<evidence type="ECO:0000256" key="3">
    <source>
        <dbReference type="ARBA" id="ARBA00008741"/>
    </source>
</evidence>
<keyword evidence="5 12" id="KW-0813">Transport</keyword>
<evidence type="ECO:0000256" key="7">
    <source>
        <dbReference type="ARBA" id="ARBA00022519"/>
    </source>
</evidence>
<comment type="similarity">
    <text evidence="3 12">Belongs to the CcmD/CycX/HelD family.</text>
</comment>
<evidence type="ECO:0000256" key="11">
    <source>
        <dbReference type="ARBA" id="ARBA00023136"/>
    </source>
</evidence>
<evidence type="ECO:0000256" key="8">
    <source>
        <dbReference type="ARBA" id="ARBA00022692"/>
    </source>
</evidence>
<keyword evidence="14" id="KW-1185">Reference proteome</keyword>
<dbReference type="GO" id="GO:0015886">
    <property type="term" value="P:heme transport"/>
    <property type="evidence" value="ECO:0007669"/>
    <property type="project" value="InterPro"/>
</dbReference>
<evidence type="ECO:0000256" key="9">
    <source>
        <dbReference type="ARBA" id="ARBA00022748"/>
    </source>
</evidence>
<reference evidence="13 14" key="1">
    <citation type="submission" date="2018-03" db="EMBL/GenBank/DDBJ databases">
        <authorList>
            <person name="Keele B.F."/>
        </authorList>
    </citation>
    <scope>NUCLEOTIDE SEQUENCE [LARGE SCALE GENOMIC DNA]</scope>
    <source>
        <strain evidence="13 14">CeCT 8812</strain>
    </source>
</reference>
<dbReference type="Proteomes" id="UP000244932">
    <property type="component" value="Unassembled WGS sequence"/>
</dbReference>
<evidence type="ECO:0000256" key="4">
    <source>
        <dbReference type="ARBA" id="ARBA00016461"/>
    </source>
</evidence>